<protein>
    <submittedName>
        <fullName evidence="3">Uncharacterized protein</fullName>
    </submittedName>
</protein>
<dbReference type="Proteomes" id="UP000192257">
    <property type="component" value="Unassembled WGS sequence"/>
</dbReference>
<comment type="caution">
    <text evidence="3">The sequence shown here is derived from an EMBL/GenBank/DDBJ whole genome shotgun (WGS) entry which is preliminary data.</text>
</comment>
<dbReference type="OrthoDB" id="249649at2759"/>
<feature type="compositionally biased region" description="Basic and acidic residues" evidence="2">
    <location>
        <begin position="1"/>
        <end position="30"/>
    </location>
</feature>
<keyword evidence="4" id="KW-1185">Reference proteome</keyword>
<gene>
    <name evidence="3" type="ORF">TM35_000044860</name>
</gene>
<keyword evidence="1" id="KW-0175">Coiled coil</keyword>
<reference evidence="3 4" key="1">
    <citation type="submission" date="2017-03" db="EMBL/GenBank/DDBJ databases">
        <title>An alternative strategy for trypanosome survival in the mammalian bloodstream revealed through genome and transcriptome analysis of the ubiquitous bovine parasite Trypanosoma (Megatrypanum) theileri.</title>
        <authorList>
            <person name="Kelly S."/>
            <person name="Ivens A."/>
            <person name="Mott A."/>
            <person name="O'Neill E."/>
            <person name="Emms D."/>
            <person name="Macleod O."/>
            <person name="Voorheis P."/>
            <person name="Matthews J."/>
            <person name="Matthews K."/>
            <person name="Carrington M."/>
        </authorList>
    </citation>
    <scope>NUCLEOTIDE SEQUENCE [LARGE SCALE GENOMIC DNA]</scope>
    <source>
        <strain evidence="3">Edinburgh</strain>
    </source>
</reference>
<feature type="compositionally biased region" description="Polar residues" evidence="2">
    <location>
        <begin position="495"/>
        <end position="506"/>
    </location>
</feature>
<evidence type="ECO:0000313" key="3">
    <source>
        <dbReference type="EMBL" id="ORC92272.1"/>
    </source>
</evidence>
<organism evidence="3 4">
    <name type="scientific">Trypanosoma theileri</name>
    <dbReference type="NCBI Taxonomy" id="67003"/>
    <lineage>
        <taxon>Eukaryota</taxon>
        <taxon>Discoba</taxon>
        <taxon>Euglenozoa</taxon>
        <taxon>Kinetoplastea</taxon>
        <taxon>Metakinetoplastina</taxon>
        <taxon>Trypanosomatida</taxon>
        <taxon>Trypanosomatidae</taxon>
        <taxon>Trypanosoma</taxon>
    </lineage>
</organism>
<dbReference type="AlphaFoldDB" id="A0A1X0P5R4"/>
<evidence type="ECO:0000313" key="4">
    <source>
        <dbReference type="Proteomes" id="UP000192257"/>
    </source>
</evidence>
<feature type="region of interest" description="Disordered" evidence="2">
    <location>
        <begin position="1"/>
        <end position="81"/>
    </location>
</feature>
<evidence type="ECO:0000256" key="1">
    <source>
        <dbReference type="SAM" id="Coils"/>
    </source>
</evidence>
<proteinExistence type="predicted"/>
<dbReference type="EMBL" id="NBCO01000004">
    <property type="protein sequence ID" value="ORC92272.1"/>
    <property type="molecule type" value="Genomic_DNA"/>
</dbReference>
<evidence type="ECO:0000256" key="2">
    <source>
        <dbReference type="SAM" id="MobiDB-lite"/>
    </source>
</evidence>
<dbReference type="VEuPathDB" id="TriTrypDB:TM35_000044860"/>
<dbReference type="RefSeq" id="XP_028886338.1">
    <property type="nucleotide sequence ID" value="XM_029022680.1"/>
</dbReference>
<feature type="coiled-coil region" evidence="1">
    <location>
        <begin position="567"/>
        <end position="627"/>
    </location>
</feature>
<feature type="non-terminal residue" evidence="3">
    <location>
        <position position="1"/>
    </location>
</feature>
<dbReference type="GeneID" id="39982460"/>
<accession>A0A1X0P5R4</accession>
<name>A0A1X0P5R4_9TRYP</name>
<feature type="region of interest" description="Disordered" evidence="2">
    <location>
        <begin position="671"/>
        <end position="704"/>
    </location>
</feature>
<feature type="region of interest" description="Disordered" evidence="2">
    <location>
        <begin position="487"/>
        <end position="531"/>
    </location>
</feature>
<sequence length="720" mass="80721">AEEEARKKAEEEARKKAEEEARRNTEETRRRSNGYRVRVSSDSLSYNTLPRDGLVSFSTQGTRNAAEENRNGRMGSPNSVDSEHRVHLNLVPDVIGVAARQERSVDAEQHTPGEVAHRLAAAAENRPLHYQVLLQLANFLLCHRPNRPQLFLWSHLQGKLGPSPTPSNLERSVVSNHLSGVFPTFAPVGDTTEERLSSGVQIGPAKGVLRHWAKLLLESKPDNPLLFMWAKLEAKLSKELTGTLPASPILSFSSDDPTKVALLRDVARSSPIYSLLRNFVDLLFDKKPEVPELWMLDHLISKTKTGGTASGRSSVVLFRPLSELTADGSRVSDYVESDADGEVARLTSTVQMQLRDRSVCSLRGENKMNPQTKDATTQTDLIPQTREVLKLSTVANVSPKKSASPLRYSQLLQERSPRELLQLPHDSSSVLLHRSRYQRNIMMSDSKSSFLSPLHSEKYKNFSNLLHDTGSNLPPSQRRHSYSYDRSPVFREESNSGNRAYSQEGSSGIGVLYGELGPMPPREDPLSPPPVTAGNPAPVSGIQDLQYAVRQRETERAETLYEYNWLLQRETLRNEQLQKEVALLRQEREFRERMAQRDPSAEVKLAVQVAARAQAEAEARLAALNQQGLSRPVERMGLLQPPTELDVIRKRLELLSMEEARLRYLTLSTEGSTREGSGNRVHDLYNPSSYDSPTVRRTGERVGIPPQFTPVLRVSQSRHQ</sequence>